<name>X1Q640_9ZZZZ</name>
<reference evidence="1" key="1">
    <citation type="journal article" date="2014" name="Front. Microbiol.">
        <title>High frequency of phylogenetically diverse reductive dehalogenase-homologous genes in deep subseafloor sedimentary metagenomes.</title>
        <authorList>
            <person name="Kawai M."/>
            <person name="Futagami T."/>
            <person name="Toyoda A."/>
            <person name="Takaki Y."/>
            <person name="Nishi S."/>
            <person name="Hori S."/>
            <person name="Arai W."/>
            <person name="Tsubouchi T."/>
            <person name="Morono Y."/>
            <person name="Uchiyama I."/>
            <person name="Ito T."/>
            <person name="Fujiyama A."/>
            <person name="Inagaki F."/>
            <person name="Takami H."/>
        </authorList>
    </citation>
    <scope>NUCLEOTIDE SEQUENCE</scope>
    <source>
        <strain evidence="1">Expedition CK06-06</strain>
    </source>
</reference>
<accession>X1Q640</accession>
<dbReference type="EMBL" id="BARW01000006">
    <property type="protein sequence ID" value="GAI67586.1"/>
    <property type="molecule type" value="Genomic_DNA"/>
</dbReference>
<evidence type="ECO:0000313" key="2">
    <source>
        <dbReference type="EMBL" id="GAI67586.1"/>
    </source>
</evidence>
<comment type="caution">
    <text evidence="1">The sequence shown here is derived from an EMBL/GenBank/DDBJ whole genome shotgun (WGS) entry which is preliminary data.</text>
</comment>
<organism evidence="1">
    <name type="scientific">marine sediment metagenome</name>
    <dbReference type="NCBI Taxonomy" id="412755"/>
    <lineage>
        <taxon>unclassified sequences</taxon>
        <taxon>metagenomes</taxon>
        <taxon>ecological metagenomes</taxon>
    </lineage>
</organism>
<gene>
    <name evidence="2" type="ORF">S12H4_00100</name>
    <name evidence="1" type="ORF">S12H4_08225</name>
</gene>
<protein>
    <recommendedName>
        <fullName evidence="3">Enolpyruvate transferase domain-containing protein</fullName>
    </recommendedName>
</protein>
<proteinExistence type="predicted"/>
<evidence type="ECO:0000313" key="1">
    <source>
        <dbReference type="EMBL" id="GAI63952.1"/>
    </source>
</evidence>
<evidence type="ECO:0008006" key="3">
    <source>
        <dbReference type="Google" id="ProtNLM"/>
    </source>
</evidence>
<dbReference type="EMBL" id="BARW01003150">
    <property type="protein sequence ID" value="GAI63952.1"/>
    <property type="molecule type" value="Genomic_DNA"/>
</dbReference>
<dbReference type="AlphaFoldDB" id="X1Q640"/>
<sequence length="53" mass="5932">MPKITVLSKTIETDKVPDVHGFIQDMKDMGAKVTTKEGKIIIDLRHLGSKDHD</sequence>